<dbReference type="Gene3D" id="3.80.10.10">
    <property type="entry name" value="Ribonuclease Inhibitor"/>
    <property type="match status" value="1"/>
</dbReference>
<keyword evidence="2 4" id="KW-0732">Signal</keyword>
<evidence type="ECO:0000256" key="2">
    <source>
        <dbReference type="ARBA" id="ARBA00022729"/>
    </source>
</evidence>
<dbReference type="AlphaFoldDB" id="A0A7R9FSJ7"/>
<dbReference type="GO" id="GO:0031012">
    <property type="term" value="C:extracellular matrix"/>
    <property type="evidence" value="ECO:0007669"/>
    <property type="project" value="TreeGrafter"/>
</dbReference>
<dbReference type="PANTHER" id="PTHR24373">
    <property type="entry name" value="SLIT RELATED LEUCINE-RICH REPEAT NEURONAL PROTEIN"/>
    <property type="match status" value="1"/>
</dbReference>
<gene>
    <name evidence="5" type="ORF">DSTB1V02_LOCUS13222</name>
</gene>
<proteinExistence type="predicted"/>
<dbReference type="GO" id="GO:0005615">
    <property type="term" value="C:extracellular space"/>
    <property type="evidence" value="ECO:0007669"/>
    <property type="project" value="TreeGrafter"/>
</dbReference>
<dbReference type="PANTHER" id="PTHR24373:SF370">
    <property type="entry name" value="FISH-LIPS, ISOFORM E"/>
    <property type="match status" value="1"/>
</dbReference>
<evidence type="ECO:0008006" key="7">
    <source>
        <dbReference type="Google" id="ProtNLM"/>
    </source>
</evidence>
<evidence type="ECO:0000256" key="3">
    <source>
        <dbReference type="ARBA" id="ARBA00022737"/>
    </source>
</evidence>
<accession>A0A7R9FSJ7</accession>
<dbReference type="SUPFAM" id="SSF52058">
    <property type="entry name" value="L domain-like"/>
    <property type="match status" value="1"/>
</dbReference>
<keyword evidence="1" id="KW-0433">Leucine-rich repeat</keyword>
<keyword evidence="6" id="KW-1185">Reference proteome</keyword>
<evidence type="ECO:0000256" key="1">
    <source>
        <dbReference type="ARBA" id="ARBA00022614"/>
    </source>
</evidence>
<dbReference type="EMBL" id="CAJPEV010005907">
    <property type="protein sequence ID" value="CAG0903648.1"/>
    <property type="molecule type" value="Genomic_DNA"/>
</dbReference>
<keyword evidence="3" id="KW-0677">Repeat</keyword>
<dbReference type="InterPro" id="IPR003591">
    <property type="entry name" value="Leu-rich_rpt_typical-subtyp"/>
</dbReference>
<sequence length="314" mass="34414">MPRCFAVLSLFVLRFLKARGQSLCPVPDDISPCFCYEDEIFGFVVVDCSPAASGEEIFSTFNDAVWPVLELGQFRLTYNEAVQELPEGVFGDKSFSQVIILNSAIGVIHPTALFPSRSRLNFLMIAETALRDFPVDDLSQFAALGDLFLSGNALTRLPPIGSDALGSLIIDENQITTLEAGSYLPNLQVLHLEMNPISEVQLGFFTDLGNLRDFRCNHCDLGPTLPTGSFEFYNSGVGRVFLQYCGISSLEPGAMTGFGIDTEIYLENNDIRELTEAVFRPMVEIASQGNGLIHLHGELPAKATALHVPYSAFL</sequence>
<protein>
    <recommendedName>
        <fullName evidence="7">Oplophorus-luciferin 2-monooxygenase non-catalytic subunit</fullName>
    </recommendedName>
</protein>
<evidence type="ECO:0000256" key="4">
    <source>
        <dbReference type="SAM" id="SignalP"/>
    </source>
</evidence>
<reference evidence="5" key="1">
    <citation type="submission" date="2020-11" db="EMBL/GenBank/DDBJ databases">
        <authorList>
            <person name="Tran Van P."/>
        </authorList>
    </citation>
    <scope>NUCLEOTIDE SEQUENCE</scope>
</reference>
<dbReference type="Proteomes" id="UP000677054">
    <property type="component" value="Unassembled WGS sequence"/>
</dbReference>
<dbReference type="InterPro" id="IPR050328">
    <property type="entry name" value="Dev_Immune_Receptor"/>
</dbReference>
<evidence type="ECO:0000313" key="5">
    <source>
        <dbReference type="EMBL" id="CAD7253472.1"/>
    </source>
</evidence>
<dbReference type="EMBL" id="LR905424">
    <property type="protein sequence ID" value="CAD7253472.1"/>
    <property type="molecule type" value="Genomic_DNA"/>
</dbReference>
<name>A0A7R9FSJ7_9CRUS</name>
<dbReference type="InterPro" id="IPR032675">
    <property type="entry name" value="LRR_dom_sf"/>
</dbReference>
<organism evidence="5">
    <name type="scientific">Darwinula stevensoni</name>
    <dbReference type="NCBI Taxonomy" id="69355"/>
    <lineage>
        <taxon>Eukaryota</taxon>
        <taxon>Metazoa</taxon>
        <taxon>Ecdysozoa</taxon>
        <taxon>Arthropoda</taxon>
        <taxon>Crustacea</taxon>
        <taxon>Oligostraca</taxon>
        <taxon>Ostracoda</taxon>
        <taxon>Podocopa</taxon>
        <taxon>Podocopida</taxon>
        <taxon>Darwinulocopina</taxon>
        <taxon>Darwinuloidea</taxon>
        <taxon>Darwinulidae</taxon>
        <taxon>Darwinula</taxon>
    </lineage>
</organism>
<dbReference type="SMART" id="SM00369">
    <property type="entry name" value="LRR_TYP"/>
    <property type="match status" value="3"/>
</dbReference>
<feature type="chain" id="PRO_5036210564" description="Oplophorus-luciferin 2-monooxygenase non-catalytic subunit" evidence="4">
    <location>
        <begin position="21"/>
        <end position="314"/>
    </location>
</feature>
<evidence type="ECO:0000313" key="6">
    <source>
        <dbReference type="Proteomes" id="UP000677054"/>
    </source>
</evidence>
<dbReference type="OrthoDB" id="6371137at2759"/>
<feature type="signal peptide" evidence="4">
    <location>
        <begin position="1"/>
        <end position="20"/>
    </location>
</feature>